<evidence type="ECO:0000256" key="4">
    <source>
        <dbReference type="ARBA" id="ARBA00022833"/>
    </source>
</evidence>
<dbReference type="NCBIfam" id="TIGR00608">
    <property type="entry name" value="radc"/>
    <property type="match status" value="1"/>
</dbReference>
<keyword evidence="9" id="KW-1185">Reference proteome</keyword>
<dbReference type="PANTHER" id="PTHR30471">
    <property type="entry name" value="DNA REPAIR PROTEIN RADC"/>
    <property type="match status" value="1"/>
</dbReference>
<evidence type="ECO:0000313" key="8">
    <source>
        <dbReference type="EMBL" id="MBK1790757.1"/>
    </source>
</evidence>
<gene>
    <name evidence="8" type="primary">radC</name>
    <name evidence="8" type="ORF">JIN82_06270</name>
</gene>
<dbReference type="InterPro" id="IPR010994">
    <property type="entry name" value="RuvA_2-like"/>
</dbReference>
<keyword evidence="4" id="KW-0862">Zinc</keyword>
<dbReference type="InterPro" id="IPR020891">
    <property type="entry name" value="UPF0758_CS"/>
</dbReference>
<evidence type="ECO:0000313" key="9">
    <source>
        <dbReference type="Proteomes" id="UP000624703"/>
    </source>
</evidence>
<dbReference type="Pfam" id="PF04002">
    <property type="entry name" value="RadC"/>
    <property type="match status" value="1"/>
</dbReference>
<evidence type="ECO:0000256" key="1">
    <source>
        <dbReference type="ARBA" id="ARBA00022670"/>
    </source>
</evidence>
<dbReference type="PROSITE" id="PS01302">
    <property type="entry name" value="UPF0758"/>
    <property type="match status" value="1"/>
</dbReference>
<dbReference type="GO" id="GO:0006508">
    <property type="term" value="P:proteolysis"/>
    <property type="evidence" value="ECO:0007669"/>
    <property type="project" value="UniProtKB-KW"/>
</dbReference>
<dbReference type="Proteomes" id="UP000624703">
    <property type="component" value="Unassembled WGS sequence"/>
</dbReference>
<accession>A0A8J7MCA2</accession>
<evidence type="ECO:0000259" key="7">
    <source>
        <dbReference type="PROSITE" id="PS50249"/>
    </source>
</evidence>
<dbReference type="GO" id="GO:0008237">
    <property type="term" value="F:metallopeptidase activity"/>
    <property type="evidence" value="ECO:0007669"/>
    <property type="project" value="UniProtKB-KW"/>
</dbReference>
<keyword evidence="3" id="KW-0378">Hydrolase</keyword>
<dbReference type="GO" id="GO:0046872">
    <property type="term" value="F:metal ion binding"/>
    <property type="evidence" value="ECO:0007669"/>
    <property type="project" value="UniProtKB-KW"/>
</dbReference>
<dbReference type="CDD" id="cd08071">
    <property type="entry name" value="MPN_DUF2466"/>
    <property type="match status" value="1"/>
</dbReference>
<keyword evidence="1" id="KW-0645">Protease</keyword>
<evidence type="ECO:0000256" key="5">
    <source>
        <dbReference type="ARBA" id="ARBA00023049"/>
    </source>
</evidence>
<dbReference type="SUPFAM" id="SSF47781">
    <property type="entry name" value="RuvA domain 2-like"/>
    <property type="match status" value="1"/>
</dbReference>
<feature type="domain" description="MPN" evidence="7">
    <location>
        <begin position="111"/>
        <end position="241"/>
    </location>
</feature>
<comment type="caution">
    <text evidence="8">The sequence shown here is derived from an EMBL/GenBank/DDBJ whole genome shotgun (WGS) entry which is preliminary data.</text>
</comment>
<dbReference type="InterPro" id="IPR001405">
    <property type="entry name" value="UPF0758"/>
</dbReference>
<dbReference type="PANTHER" id="PTHR30471:SF3">
    <property type="entry name" value="UPF0758 PROTEIN YEES-RELATED"/>
    <property type="match status" value="1"/>
</dbReference>
<dbReference type="SUPFAM" id="SSF102712">
    <property type="entry name" value="JAB1/MPN domain"/>
    <property type="match status" value="1"/>
</dbReference>
<dbReference type="Pfam" id="PF20582">
    <property type="entry name" value="UPF0758_N"/>
    <property type="match status" value="1"/>
</dbReference>
<dbReference type="AlphaFoldDB" id="A0A8J7MCA2"/>
<dbReference type="InterPro" id="IPR046778">
    <property type="entry name" value="UPF0758_N"/>
</dbReference>
<dbReference type="PROSITE" id="PS50249">
    <property type="entry name" value="MPN"/>
    <property type="match status" value="1"/>
</dbReference>
<dbReference type="RefSeq" id="WP_200310779.1">
    <property type="nucleotide sequence ID" value="NZ_JAENIM010000032.1"/>
</dbReference>
<comment type="similarity">
    <text evidence="6">Belongs to the UPF0758 family.</text>
</comment>
<keyword evidence="2" id="KW-0479">Metal-binding</keyword>
<reference evidence="8" key="1">
    <citation type="submission" date="2021-01" db="EMBL/GenBank/DDBJ databases">
        <title>Modified the classification status of verrucomicrobia.</title>
        <authorList>
            <person name="Feng X."/>
        </authorList>
    </citation>
    <scope>NUCLEOTIDE SEQUENCE</scope>
    <source>
        <strain evidence="8">_KCTC 22039</strain>
    </source>
</reference>
<name>A0A8J7MCA2_9BACT</name>
<dbReference type="InterPro" id="IPR025657">
    <property type="entry name" value="RadC_JAB"/>
</dbReference>
<evidence type="ECO:0000256" key="6">
    <source>
        <dbReference type="RuleBase" id="RU003797"/>
    </source>
</evidence>
<keyword evidence="5" id="KW-0482">Metalloprotease</keyword>
<organism evidence="8 9">
    <name type="scientific">Persicirhabdus sediminis</name>
    <dbReference type="NCBI Taxonomy" id="454144"/>
    <lineage>
        <taxon>Bacteria</taxon>
        <taxon>Pseudomonadati</taxon>
        <taxon>Verrucomicrobiota</taxon>
        <taxon>Verrucomicrobiia</taxon>
        <taxon>Verrucomicrobiales</taxon>
        <taxon>Verrucomicrobiaceae</taxon>
        <taxon>Persicirhabdus</taxon>
    </lineage>
</organism>
<dbReference type="InterPro" id="IPR037518">
    <property type="entry name" value="MPN"/>
</dbReference>
<protein>
    <submittedName>
        <fullName evidence="8">DNA repair protein RadC</fullName>
    </submittedName>
</protein>
<sequence>MGRTNVFPMHDRVTDLPEPIRPREKLQQLGPAALADEELLAIILRVGVAGMSAIEMGRMLIQKYGGLRQLASLNTDQLSQEHGIGLAKACQLAAIFEVGSRAARQSMLSATINSPEEIYNYMAPQLAHETKERVLVILFNNKQQVLRVIDLSSGSATQSICEPRDIIRHVLINQAVAFAVVHNHPSGDPSPSRADRDITHRTKKAAEVMNLGLIDHVIIGHPSSESADTSPYYSFSEHGLV</sequence>
<evidence type="ECO:0000256" key="2">
    <source>
        <dbReference type="ARBA" id="ARBA00022723"/>
    </source>
</evidence>
<dbReference type="NCBIfam" id="NF000642">
    <property type="entry name" value="PRK00024.1"/>
    <property type="match status" value="1"/>
</dbReference>
<dbReference type="Gene3D" id="3.40.140.10">
    <property type="entry name" value="Cytidine Deaminase, domain 2"/>
    <property type="match status" value="1"/>
</dbReference>
<dbReference type="EMBL" id="JAENIM010000032">
    <property type="protein sequence ID" value="MBK1790757.1"/>
    <property type="molecule type" value="Genomic_DNA"/>
</dbReference>
<evidence type="ECO:0000256" key="3">
    <source>
        <dbReference type="ARBA" id="ARBA00022801"/>
    </source>
</evidence>
<proteinExistence type="inferred from homology"/>